<evidence type="ECO:0000313" key="1">
    <source>
        <dbReference type="Proteomes" id="UP000036681"/>
    </source>
</evidence>
<sequence length="113" mass="12528">MSRSATDRAGNIGHKERANENYLLPVGRASDEGWQEKTSPSLVHPLICADDNLVGFIKQEMGIHVLIEHARIVIDAAPKHPSLNREDKIGDAIFHILEQDGANDLKLQKDVRA</sequence>
<accession>A0A0M3HPK1</accession>
<proteinExistence type="predicted"/>
<reference evidence="2" key="1">
    <citation type="submission" date="2017-02" db="UniProtKB">
        <authorList>
            <consortium name="WormBaseParasite"/>
        </authorList>
    </citation>
    <scope>IDENTIFICATION</scope>
</reference>
<name>A0A0M3HPK1_ASCLU</name>
<organism evidence="1 2">
    <name type="scientific">Ascaris lumbricoides</name>
    <name type="common">Giant roundworm</name>
    <dbReference type="NCBI Taxonomy" id="6252"/>
    <lineage>
        <taxon>Eukaryota</taxon>
        <taxon>Metazoa</taxon>
        <taxon>Ecdysozoa</taxon>
        <taxon>Nematoda</taxon>
        <taxon>Chromadorea</taxon>
        <taxon>Rhabditida</taxon>
        <taxon>Spirurina</taxon>
        <taxon>Ascaridomorpha</taxon>
        <taxon>Ascaridoidea</taxon>
        <taxon>Ascarididae</taxon>
        <taxon>Ascaris</taxon>
    </lineage>
</organism>
<dbReference type="WBParaSite" id="ALUE_0000384101-mRNA-1">
    <property type="protein sequence ID" value="ALUE_0000384101-mRNA-1"/>
    <property type="gene ID" value="ALUE_0000384101"/>
</dbReference>
<evidence type="ECO:0000313" key="2">
    <source>
        <dbReference type="WBParaSite" id="ALUE_0000384101-mRNA-1"/>
    </source>
</evidence>
<keyword evidence="1" id="KW-1185">Reference proteome</keyword>
<dbReference type="Proteomes" id="UP000036681">
    <property type="component" value="Unplaced"/>
</dbReference>
<dbReference type="AlphaFoldDB" id="A0A0M3HPK1"/>
<protein>
    <submittedName>
        <fullName evidence="2">DUF2088 domain-containing protein</fullName>
    </submittedName>
</protein>